<feature type="coiled-coil region" evidence="1">
    <location>
        <begin position="310"/>
        <end position="363"/>
    </location>
</feature>
<feature type="coiled-coil region" evidence="1">
    <location>
        <begin position="17"/>
        <end position="44"/>
    </location>
</feature>
<reference evidence="2 3" key="1">
    <citation type="journal article" date="2012" name="ISME J.">
        <title>Nitrification expanded: discovery, physiology and genomics of a nitrite-oxidizing bacterium from the phylum Chloroflexi.</title>
        <authorList>
            <person name="Sorokin D.Y."/>
            <person name="Lucker S."/>
            <person name="Vejmelkova D."/>
            <person name="Kostrikina N.A."/>
            <person name="Kleerebezem R."/>
            <person name="Rijpstra W.I."/>
            <person name="Damste J.S."/>
            <person name="Le Paslier D."/>
            <person name="Muyzer G."/>
            <person name="Wagner M."/>
            <person name="van Loosdrecht M.C."/>
            <person name="Daims H."/>
        </authorList>
    </citation>
    <scope>NUCLEOTIDE SEQUENCE [LARGE SCALE GENOMIC DNA]</scope>
    <source>
        <strain evidence="3">none</strain>
    </source>
</reference>
<keyword evidence="1" id="KW-0175">Coiled coil</keyword>
<dbReference type="RefSeq" id="WP_008481040.1">
    <property type="nucleotide sequence ID" value="NZ_CAGS01000534.1"/>
</dbReference>
<accession>I4EMA6</accession>
<gene>
    <name evidence="2" type="ORF">NITHO_580004</name>
</gene>
<dbReference type="Proteomes" id="UP000004221">
    <property type="component" value="Unassembled WGS sequence"/>
</dbReference>
<dbReference type="OrthoDB" id="164121at2"/>
<comment type="caution">
    <text evidence="2">The sequence shown here is derived from an EMBL/GenBank/DDBJ whole genome shotgun (WGS) entry which is preliminary data.</text>
</comment>
<proteinExistence type="predicted"/>
<sequence>MSTPNNYLETVRNDERRKRDEADLQTLRDQLGELRQVVRELVSRQLRLEEQVRAGETELAKYRSQFEQHRHDIAQGAQARQLEEGRVRQQLSELSSRIDDSTRPIRSLQAHVAEILETVRRKRDEPAQDTRKYDELRVIVEHLAAHGERQGTVSKSLGESVEAIRTEIERMQRDLLRTNDGVKIVEQEGRRRIAEVAQQIENYGIQILDASGRYERLQSQIEELREAGQEVDPQFETVWKAQKRTDEEIARFQSQAVERDELMAERIEAVYKQLGTEIGDAREIAEQHHERIGQRADKLEDVDRELAYRLNMLEMQIDELRQVDQQLRREVWYLNEQRARVRYEQAQQELEAVIEARRKVESQRGDRQPSGRDTE</sequence>
<evidence type="ECO:0000313" key="3">
    <source>
        <dbReference type="Proteomes" id="UP000004221"/>
    </source>
</evidence>
<dbReference type="AlphaFoldDB" id="I4EMA6"/>
<protein>
    <submittedName>
        <fullName evidence="2">Uncharacterized protein</fullName>
    </submittedName>
</protein>
<dbReference type="EMBL" id="CAGS01000534">
    <property type="protein sequence ID" value="CCF85819.1"/>
    <property type="molecule type" value="Genomic_DNA"/>
</dbReference>
<evidence type="ECO:0000313" key="2">
    <source>
        <dbReference type="EMBL" id="CCF85819.1"/>
    </source>
</evidence>
<organism evidence="2 3">
    <name type="scientific">Nitrolancea hollandica Lb</name>
    <dbReference type="NCBI Taxonomy" id="1129897"/>
    <lineage>
        <taxon>Bacteria</taxon>
        <taxon>Pseudomonadati</taxon>
        <taxon>Thermomicrobiota</taxon>
        <taxon>Thermomicrobia</taxon>
        <taxon>Sphaerobacterales</taxon>
        <taxon>Sphaerobacterineae</taxon>
        <taxon>Sphaerobacteraceae</taxon>
        <taxon>Nitrolancea</taxon>
    </lineage>
</organism>
<evidence type="ECO:0000256" key="1">
    <source>
        <dbReference type="SAM" id="Coils"/>
    </source>
</evidence>
<keyword evidence="3" id="KW-1185">Reference proteome</keyword>
<name>I4EMA6_9BACT</name>